<proteinExistence type="inferred from homology"/>
<dbReference type="InterPro" id="IPR037066">
    <property type="entry name" value="Plug_dom_sf"/>
</dbReference>
<dbReference type="Pfam" id="PF07715">
    <property type="entry name" value="Plug"/>
    <property type="match status" value="1"/>
</dbReference>
<dbReference type="Gene3D" id="2.170.130.10">
    <property type="entry name" value="TonB-dependent receptor, plug domain"/>
    <property type="match status" value="1"/>
</dbReference>
<evidence type="ECO:0000256" key="9">
    <source>
        <dbReference type="RuleBase" id="RU003357"/>
    </source>
</evidence>
<dbReference type="InterPro" id="IPR039426">
    <property type="entry name" value="TonB-dep_rcpt-like"/>
</dbReference>
<keyword evidence="7 8" id="KW-0998">Cell outer membrane</keyword>
<dbReference type="OrthoDB" id="9768177at2"/>
<dbReference type="InterPro" id="IPR008969">
    <property type="entry name" value="CarboxyPept-like_regulatory"/>
</dbReference>
<dbReference type="FunFam" id="2.170.130.10:FF:000008">
    <property type="entry name" value="SusC/RagA family TonB-linked outer membrane protein"/>
    <property type="match status" value="1"/>
</dbReference>
<gene>
    <name evidence="13" type="ORF">D6B99_05335</name>
</gene>
<evidence type="ECO:0000256" key="5">
    <source>
        <dbReference type="ARBA" id="ARBA00023077"/>
    </source>
</evidence>
<keyword evidence="2 8" id="KW-0813">Transport</keyword>
<keyword evidence="4 8" id="KW-0812">Transmembrane</keyword>
<evidence type="ECO:0000256" key="2">
    <source>
        <dbReference type="ARBA" id="ARBA00022448"/>
    </source>
</evidence>
<dbReference type="Pfam" id="PF13715">
    <property type="entry name" value="CarbopepD_reg_2"/>
    <property type="match status" value="1"/>
</dbReference>
<dbReference type="NCBIfam" id="TIGR04057">
    <property type="entry name" value="SusC_RagA_signa"/>
    <property type="match status" value="1"/>
</dbReference>
<dbReference type="PROSITE" id="PS52016">
    <property type="entry name" value="TONB_DEPENDENT_REC_3"/>
    <property type="match status" value="1"/>
</dbReference>
<dbReference type="InterPro" id="IPR000531">
    <property type="entry name" value="Beta-barrel_TonB"/>
</dbReference>
<keyword evidence="13" id="KW-0675">Receptor</keyword>
<dbReference type="InterPro" id="IPR023996">
    <property type="entry name" value="TonB-dep_OMP_SusC/RagA"/>
</dbReference>
<dbReference type="InterPro" id="IPR036942">
    <property type="entry name" value="Beta-barrel_TonB_sf"/>
</dbReference>
<evidence type="ECO:0000256" key="7">
    <source>
        <dbReference type="ARBA" id="ARBA00023237"/>
    </source>
</evidence>
<evidence type="ECO:0000313" key="14">
    <source>
        <dbReference type="Proteomes" id="UP000266118"/>
    </source>
</evidence>
<dbReference type="GO" id="GO:0009279">
    <property type="term" value="C:cell outer membrane"/>
    <property type="evidence" value="ECO:0007669"/>
    <property type="project" value="UniProtKB-SubCell"/>
</dbReference>
<dbReference type="RefSeq" id="WP_119985822.1">
    <property type="nucleotide sequence ID" value="NZ_CP032489.1"/>
</dbReference>
<protein>
    <submittedName>
        <fullName evidence="13">TonB-dependent receptor</fullName>
    </submittedName>
</protein>
<evidence type="ECO:0000256" key="3">
    <source>
        <dbReference type="ARBA" id="ARBA00022452"/>
    </source>
</evidence>
<evidence type="ECO:0000259" key="12">
    <source>
        <dbReference type="Pfam" id="PF07715"/>
    </source>
</evidence>
<feature type="domain" description="TonB-dependent receptor plug" evidence="12">
    <location>
        <begin position="120"/>
        <end position="243"/>
    </location>
</feature>
<dbReference type="NCBIfam" id="TIGR04056">
    <property type="entry name" value="OMP_RagA_SusC"/>
    <property type="match status" value="1"/>
</dbReference>
<evidence type="ECO:0000256" key="1">
    <source>
        <dbReference type="ARBA" id="ARBA00004571"/>
    </source>
</evidence>
<feature type="chain" id="PRO_5017208219" evidence="10">
    <location>
        <begin position="25"/>
        <end position="1063"/>
    </location>
</feature>
<accession>A0A386HMR4</accession>
<dbReference type="SUPFAM" id="SSF49464">
    <property type="entry name" value="Carboxypeptidase regulatory domain-like"/>
    <property type="match status" value="1"/>
</dbReference>
<evidence type="ECO:0000256" key="10">
    <source>
        <dbReference type="SAM" id="SignalP"/>
    </source>
</evidence>
<evidence type="ECO:0000313" key="13">
    <source>
        <dbReference type="EMBL" id="AYD47085.1"/>
    </source>
</evidence>
<dbReference type="Pfam" id="PF00593">
    <property type="entry name" value="TonB_dep_Rec_b-barrel"/>
    <property type="match status" value="1"/>
</dbReference>
<feature type="signal peptide" evidence="10">
    <location>
        <begin position="1"/>
        <end position="24"/>
    </location>
</feature>
<evidence type="ECO:0000256" key="6">
    <source>
        <dbReference type="ARBA" id="ARBA00023136"/>
    </source>
</evidence>
<reference evidence="13 14" key="1">
    <citation type="submission" date="2018-09" db="EMBL/GenBank/DDBJ databases">
        <title>Arachidicoccus sp. nov., a bacterium isolated from soil.</title>
        <authorList>
            <person name="Weon H.-Y."/>
            <person name="Kwon S.-W."/>
            <person name="Lee S.A."/>
        </authorList>
    </citation>
    <scope>NUCLEOTIDE SEQUENCE [LARGE SCALE GENOMIC DNA]</scope>
    <source>
        <strain evidence="13 14">KIS59-12</strain>
    </source>
</reference>
<dbReference type="KEGG" id="ark:D6B99_05335"/>
<organism evidence="13 14">
    <name type="scientific">Arachidicoccus soli</name>
    <dbReference type="NCBI Taxonomy" id="2341117"/>
    <lineage>
        <taxon>Bacteria</taxon>
        <taxon>Pseudomonadati</taxon>
        <taxon>Bacteroidota</taxon>
        <taxon>Chitinophagia</taxon>
        <taxon>Chitinophagales</taxon>
        <taxon>Chitinophagaceae</taxon>
        <taxon>Arachidicoccus</taxon>
    </lineage>
</organism>
<dbReference type="SUPFAM" id="SSF56935">
    <property type="entry name" value="Porins"/>
    <property type="match status" value="1"/>
</dbReference>
<keyword evidence="14" id="KW-1185">Reference proteome</keyword>
<comment type="subcellular location">
    <subcellularLocation>
        <location evidence="1 8">Cell outer membrane</location>
        <topology evidence="1 8">Multi-pass membrane protein</topology>
    </subcellularLocation>
</comment>
<keyword evidence="5 9" id="KW-0798">TonB box</keyword>
<comment type="similarity">
    <text evidence="8 9">Belongs to the TonB-dependent receptor family.</text>
</comment>
<evidence type="ECO:0000256" key="4">
    <source>
        <dbReference type="ARBA" id="ARBA00022692"/>
    </source>
</evidence>
<dbReference type="EMBL" id="CP032489">
    <property type="protein sequence ID" value="AYD47085.1"/>
    <property type="molecule type" value="Genomic_DNA"/>
</dbReference>
<keyword evidence="6 8" id="KW-0472">Membrane</keyword>
<name>A0A386HMR4_9BACT</name>
<evidence type="ECO:0000256" key="8">
    <source>
        <dbReference type="PROSITE-ProRule" id="PRU01360"/>
    </source>
</evidence>
<sequence length="1063" mass="115704">MINKKFYKFFSLIFFVLLSYFSYAQTRIISGDVKDENGQPLALVSVTEVGGTKTTLTNDKGDFSISISDDAKFLQFSYLGKKNVIKLIVNGQLIHVQMEAVASALNDVVVIGYGTQKRGDVNGSISSISAKDIANIPQVSVDQMMQGKAAGVTITQNSGAPGSATSVHIRGITSFSGTEPLYVIDGVEMSGNASAQLTSPGSSQQETSFSPLAMLNPNDIESIDILKDASATAIYGSRGANGVVIITTKQGKVGNTVLSYDAYVGDQQQGKFLDMMNLQQYATLQNSLATTFGETTRGDFENPSALGPGTNWQKAIFQNALMTSHSISASGSNGKSNYYVSGGYLDQDGTILGFNFKRYTFRANINSQVKSWLKIGANIGANRSNQNTGLGDNTGIIYDALLAAPDQPIYNADGSFSGPQVSSTGQVEGGVNPIQQAKNITNNLIRNEVNGNMFADINFIKDLYLHSEVSGDFNWGDNYTFRPTYSYGMTGTPTNTWQTNSQATLQRRLNNSVYWSWKEYLNYDHTWGKSNISAIVGHEVWYSNWDQLGLTGNGFVAGNTLKSIALATVQGYSSPAEINNTTTMESYLARAIYTYDNKYSITASMRNDKSSNFAPGHNVGHFPGVAVSWKLSNERFMNNIKGVVDNLKIRLGYGTTGNSNVPTYAYGSSLSAVATNAGTGFVIYNVANPNLKWETAIQSDAGLDFGLLNERISGSFDYYIKTSKNFIFQKPLPAFLLGGANDYGDHTASIAPPYFNAGNIRNQGFEFTINSKNIVGKNFQWNTSLTFSHYNNKVVSLDGAPQINQSLALAFITYSNITKTIVGKPIGEFYGYKVKGIINSQADLQYLAQHPQNVTGSPQIVTSDRTNGSHIWLGDIEYQGNNDGAPNTQYALGSPNPDFTYGLTNTFDYKNLELSIFVYGSHGGKIFNALRAETEGLSGLYQNQLAAAADFWTPQNTSAKVPAPYGGLGNPNLIMSDRWLEDASFLRFQNVRLGYTLPDAIAHHIAMKGLKVYISAQNLFVITKYSGLDPEVGSRNQDPTLQNIDLGRYPSPRVFTFGINAQF</sequence>
<dbReference type="Gene3D" id="2.40.170.20">
    <property type="entry name" value="TonB-dependent receptor, beta-barrel domain"/>
    <property type="match status" value="1"/>
</dbReference>
<dbReference type="Proteomes" id="UP000266118">
    <property type="component" value="Chromosome"/>
</dbReference>
<dbReference type="AlphaFoldDB" id="A0A386HMR4"/>
<evidence type="ECO:0000259" key="11">
    <source>
        <dbReference type="Pfam" id="PF00593"/>
    </source>
</evidence>
<keyword evidence="3 8" id="KW-1134">Transmembrane beta strand</keyword>
<dbReference type="InterPro" id="IPR012910">
    <property type="entry name" value="Plug_dom"/>
</dbReference>
<feature type="domain" description="TonB-dependent receptor-like beta-barrel" evidence="11">
    <location>
        <begin position="472"/>
        <end position="903"/>
    </location>
</feature>
<dbReference type="InterPro" id="IPR023997">
    <property type="entry name" value="TonB-dep_OMP_SusC/RagA_CS"/>
</dbReference>
<keyword evidence="10" id="KW-0732">Signal</keyword>